<comment type="caution">
    <text evidence="1">The sequence shown here is derived from an EMBL/GenBank/DDBJ whole genome shotgun (WGS) entry which is preliminary data.</text>
</comment>
<sequence>MGLWERYKSFFSGPEIDIATELAGQLPPGDEVLTHTGVIPSAYERGGGGGMSAQGRLFNAATSAVQNAVSTSRHVGGDEGSAARRLPQQAGPHVLVLGSQSLTVWDLGLTMNQTPAELLASVPRTEVAAFHDTGTTAQGGVPVARVSFHDGSFFDYRLINKPGDEFWSVASTY</sequence>
<keyword evidence="2" id="KW-1185">Reference proteome</keyword>
<dbReference type="EMBL" id="JAAXOX010000006">
    <property type="protein sequence ID" value="NKY23426.1"/>
    <property type="molecule type" value="Genomic_DNA"/>
</dbReference>
<evidence type="ECO:0000313" key="1">
    <source>
        <dbReference type="EMBL" id="NKY23426.1"/>
    </source>
</evidence>
<dbReference type="RefSeq" id="WP_168630559.1">
    <property type="nucleotide sequence ID" value="NZ_JAAXOX010000006.1"/>
</dbReference>
<dbReference type="Proteomes" id="UP000581206">
    <property type="component" value="Unassembled WGS sequence"/>
</dbReference>
<accession>A0A7X6QZU1</accession>
<name>A0A7X6QZU1_9CELL</name>
<protein>
    <submittedName>
        <fullName evidence="1">Uncharacterized protein</fullName>
    </submittedName>
</protein>
<proteinExistence type="predicted"/>
<evidence type="ECO:0000313" key="2">
    <source>
        <dbReference type="Proteomes" id="UP000581206"/>
    </source>
</evidence>
<reference evidence="1 2" key="1">
    <citation type="submission" date="2020-04" db="EMBL/GenBank/DDBJ databases">
        <title>MicrobeNet Type strains.</title>
        <authorList>
            <person name="Nicholson A.C."/>
        </authorList>
    </citation>
    <scope>NUCLEOTIDE SEQUENCE [LARGE SCALE GENOMIC DNA]</scope>
    <source>
        <strain evidence="1 2">ATCC BAA-788</strain>
    </source>
</reference>
<organism evidence="1 2">
    <name type="scientific">Cellulomonas denverensis</name>
    <dbReference type="NCBI Taxonomy" id="264297"/>
    <lineage>
        <taxon>Bacteria</taxon>
        <taxon>Bacillati</taxon>
        <taxon>Actinomycetota</taxon>
        <taxon>Actinomycetes</taxon>
        <taxon>Micrococcales</taxon>
        <taxon>Cellulomonadaceae</taxon>
        <taxon>Cellulomonas</taxon>
    </lineage>
</organism>
<dbReference type="AlphaFoldDB" id="A0A7X6QZU1"/>
<gene>
    <name evidence="1" type="ORF">HGA03_12210</name>
</gene>